<protein>
    <recommendedName>
        <fullName evidence="6">NAD(P)-binding protein</fullName>
    </recommendedName>
</protein>
<evidence type="ECO:0000313" key="4">
    <source>
        <dbReference type="EMBL" id="CAG8961249.1"/>
    </source>
</evidence>
<dbReference type="Gene3D" id="3.40.50.720">
    <property type="entry name" value="NAD(P)-binding Rossmann-like Domain"/>
    <property type="match status" value="1"/>
</dbReference>
<dbReference type="OrthoDB" id="191139at2759"/>
<dbReference type="InterPro" id="IPR002347">
    <property type="entry name" value="SDR_fam"/>
</dbReference>
<evidence type="ECO:0000256" key="3">
    <source>
        <dbReference type="ARBA" id="ARBA00023002"/>
    </source>
</evidence>
<dbReference type="PRINTS" id="PR00081">
    <property type="entry name" value="GDHRDH"/>
</dbReference>
<keyword evidence="2" id="KW-0521">NADP</keyword>
<dbReference type="PANTHER" id="PTHR24320:SF236">
    <property type="entry name" value="SHORT-CHAIN DEHYDROGENASE-RELATED"/>
    <property type="match status" value="1"/>
</dbReference>
<dbReference type="InterPro" id="IPR036291">
    <property type="entry name" value="NAD(P)-bd_dom_sf"/>
</dbReference>
<dbReference type="PANTHER" id="PTHR24320">
    <property type="entry name" value="RETINOL DEHYDROGENASE"/>
    <property type="match status" value="1"/>
</dbReference>
<dbReference type="SUPFAM" id="SSF51735">
    <property type="entry name" value="NAD(P)-binding Rossmann-fold domains"/>
    <property type="match status" value="1"/>
</dbReference>
<gene>
    <name evidence="4" type="ORF">HYFRA_00013305</name>
</gene>
<proteinExistence type="inferred from homology"/>
<accession>A0A9N9PNU1</accession>
<keyword evidence="5" id="KW-1185">Reference proteome</keyword>
<evidence type="ECO:0008006" key="6">
    <source>
        <dbReference type="Google" id="ProtNLM"/>
    </source>
</evidence>
<dbReference type="Proteomes" id="UP000696280">
    <property type="component" value="Unassembled WGS sequence"/>
</dbReference>
<evidence type="ECO:0000256" key="1">
    <source>
        <dbReference type="ARBA" id="ARBA00006484"/>
    </source>
</evidence>
<comment type="caution">
    <text evidence="4">The sequence shown here is derived from an EMBL/GenBank/DDBJ whole genome shotgun (WGS) entry which is preliminary data.</text>
</comment>
<organism evidence="4 5">
    <name type="scientific">Hymenoscyphus fraxineus</name>
    <dbReference type="NCBI Taxonomy" id="746836"/>
    <lineage>
        <taxon>Eukaryota</taxon>
        <taxon>Fungi</taxon>
        <taxon>Dikarya</taxon>
        <taxon>Ascomycota</taxon>
        <taxon>Pezizomycotina</taxon>
        <taxon>Leotiomycetes</taxon>
        <taxon>Helotiales</taxon>
        <taxon>Helotiaceae</taxon>
        <taxon>Hymenoscyphus</taxon>
    </lineage>
</organism>
<sequence>MPSITTILTQFFPPPAPLTESTLPSQAGKVFIITGGSSGVGLELSRILYQAGGTVYCMSHHPGRGLAAIEKIKNTVNTRSERVSPQGTLHFIPLDLADLSTIAPAINLFLARETRLDVLFNNAGRASIPLDYKTVQGHEPHFGINCAGTWLVTHLLTPLLCSTANISPQNTIRITWTASVLVDLMAPPGGVTISNLRTPTTNLHEHYSASKAGNYFLASEWHRRFGGSGVISLALNPGSLKTNTWRSTPWYHYWPYYFFLGEALDGARTNLWAAFEKGITREDGGRYVVPRGRWHEDLRPDVVVGLKGKEEGGTGRACEVWEWCEEVTRPFWGGEGVVGLE</sequence>
<evidence type="ECO:0000313" key="5">
    <source>
        <dbReference type="Proteomes" id="UP000696280"/>
    </source>
</evidence>
<reference evidence="4" key="1">
    <citation type="submission" date="2021-07" db="EMBL/GenBank/DDBJ databases">
        <authorList>
            <person name="Durling M."/>
        </authorList>
    </citation>
    <scope>NUCLEOTIDE SEQUENCE</scope>
</reference>
<dbReference type="Pfam" id="PF00106">
    <property type="entry name" value="adh_short"/>
    <property type="match status" value="1"/>
</dbReference>
<keyword evidence="3" id="KW-0560">Oxidoreductase</keyword>
<comment type="similarity">
    <text evidence="1">Belongs to the short-chain dehydrogenases/reductases (SDR) family.</text>
</comment>
<dbReference type="AlphaFoldDB" id="A0A9N9PNU1"/>
<dbReference type="EMBL" id="CAJVRL010000104">
    <property type="protein sequence ID" value="CAG8961249.1"/>
    <property type="molecule type" value="Genomic_DNA"/>
</dbReference>
<name>A0A9N9PNU1_9HELO</name>
<evidence type="ECO:0000256" key="2">
    <source>
        <dbReference type="ARBA" id="ARBA00022857"/>
    </source>
</evidence>
<dbReference type="GO" id="GO:0016491">
    <property type="term" value="F:oxidoreductase activity"/>
    <property type="evidence" value="ECO:0007669"/>
    <property type="project" value="UniProtKB-KW"/>
</dbReference>